<dbReference type="RefSeq" id="WP_083629730.1">
    <property type="nucleotide sequence ID" value="NZ_QQWN01000022.1"/>
</dbReference>
<evidence type="ECO:0000313" key="3">
    <source>
        <dbReference type="Proteomes" id="UP000286681"/>
    </source>
</evidence>
<organism evidence="2 3">
    <name type="scientific">Sphingomonas koreensis</name>
    <dbReference type="NCBI Taxonomy" id="93064"/>
    <lineage>
        <taxon>Bacteria</taxon>
        <taxon>Pseudomonadati</taxon>
        <taxon>Pseudomonadota</taxon>
        <taxon>Alphaproteobacteria</taxon>
        <taxon>Sphingomonadales</taxon>
        <taxon>Sphingomonadaceae</taxon>
        <taxon>Sphingomonas</taxon>
    </lineage>
</organism>
<evidence type="ECO:0000313" key="2">
    <source>
        <dbReference type="EMBL" id="RSV06197.1"/>
    </source>
</evidence>
<protein>
    <submittedName>
        <fullName evidence="2">Class A beta-lactamase-related serine hydrolase</fullName>
    </submittedName>
</protein>
<sequence length="365" mass="39147">MSATGSTNRSWSRRHVIGAMAATPWLLPGRPTASGLTPGPLADLPLDGAPGLAAGVVRNGKVVIAGGEGSVRSGSQTAPDAQTVFEIGSLTKIFTASLIFQLQEEARLRTEIPIGSYVAELPARWRELTLAQLLSHTSGLPEYLDESNFFAVMGQDLKPREIVAMATDRPMQFAPGEKHAYNNLGFILLGMAAEAVTGNGYWDELERRFFAPAGMLSTGPRNRLPGNARCASGHFWRGDSYEDNPPRSAPGATWSAGGLLSTAADINRWSVALDRGTILSAEVRRRMWTPARLANGQPAGWGYGWEVETVGGRTIVSHGGGTAGFSCWYRRDVSQPLSTIILTNQNGRADPKAMTGRLLELMARG</sequence>
<dbReference type="InterPro" id="IPR012338">
    <property type="entry name" value="Beta-lactam/transpept-like"/>
</dbReference>
<reference evidence="2 3" key="1">
    <citation type="submission" date="2018-07" db="EMBL/GenBank/DDBJ databases">
        <title>Genomic and Epidemiologic Investigation of an Indolent Hospital Outbreak.</title>
        <authorList>
            <person name="Johnson R.C."/>
            <person name="Deming C."/>
            <person name="Conlan S."/>
            <person name="Zellmer C.J."/>
            <person name="Michelin A.V."/>
            <person name="Lee-Lin S."/>
            <person name="Thomas P.J."/>
            <person name="Park M."/>
            <person name="Weingarten R.A."/>
            <person name="Less J."/>
            <person name="Dekker J.P."/>
            <person name="Frank K.M."/>
            <person name="Musser K.A."/>
            <person name="Mcquiston J.R."/>
            <person name="Henderson D.K."/>
            <person name="Lau A.F."/>
            <person name="Palmore T.N."/>
            <person name="Segre J.A."/>
        </authorList>
    </citation>
    <scope>NUCLEOTIDE SEQUENCE [LARGE SCALE GENOMIC DNA]</scope>
    <source>
        <strain evidence="2 3">SK-NIH.Env10_0317</strain>
    </source>
</reference>
<dbReference type="Pfam" id="PF00144">
    <property type="entry name" value="Beta-lactamase"/>
    <property type="match status" value="1"/>
</dbReference>
<dbReference type="Proteomes" id="UP000286681">
    <property type="component" value="Unassembled WGS sequence"/>
</dbReference>
<dbReference type="InterPro" id="IPR001466">
    <property type="entry name" value="Beta-lactam-related"/>
</dbReference>
<evidence type="ECO:0000259" key="1">
    <source>
        <dbReference type="Pfam" id="PF00144"/>
    </source>
</evidence>
<dbReference type="InterPro" id="IPR050491">
    <property type="entry name" value="AmpC-like"/>
</dbReference>
<dbReference type="EMBL" id="QQWO01000003">
    <property type="protein sequence ID" value="RSV06197.1"/>
    <property type="molecule type" value="Genomic_DNA"/>
</dbReference>
<gene>
    <name evidence="2" type="ORF">CA257_04585</name>
</gene>
<accession>A0AAJ4S511</accession>
<dbReference type="AlphaFoldDB" id="A0AAJ4S511"/>
<comment type="caution">
    <text evidence="2">The sequence shown here is derived from an EMBL/GenBank/DDBJ whole genome shotgun (WGS) entry which is preliminary data.</text>
</comment>
<dbReference type="PANTHER" id="PTHR46825:SF9">
    <property type="entry name" value="BETA-LACTAMASE-RELATED DOMAIN-CONTAINING PROTEIN"/>
    <property type="match status" value="1"/>
</dbReference>
<dbReference type="SUPFAM" id="SSF56601">
    <property type="entry name" value="beta-lactamase/transpeptidase-like"/>
    <property type="match status" value="1"/>
</dbReference>
<name>A0AAJ4S511_9SPHN</name>
<dbReference type="Gene3D" id="3.40.710.10">
    <property type="entry name" value="DD-peptidase/beta-lactamase superfamily"/>
    <property type="match status" value="1"/>
</dbReference>
<proteinExistence type="predicted"/>
<keyword evidence="2" id="KW-0378">Hydrolase</keyword>
<dbReference type="PANTHER" id="PTHR46825">
    <property type="entry name" value="D-ALANYL-D-ALANINE-CARBOXYPEPTIDASE/ENDOPEPTIDASE AMPH"/>
    <property type="match status" value="1"/>
</dbReference>
<feature type="domain" description="Beta-lactamase-related" evidence="1">
    <location>
        <begin position="48"/>
        <end position="354"/>
    </location>
</feature>
<dbReference type="GO" id="GO:0016787">
    <property type="term" value="F:hydrolase activity"/>
    <property type="evidence" value="ECO:0007669"/>
    <property type="project" value="UniProtKB-KW"/>
</dbReference>